<evidence type="ECO:0000313" key="2">
    <source>
        <dbReference type="Proteomes" id="UP000663855"/>
    </source>
</evidence>
<protein>
    <submittedName>
        <fullName evidence="1">Uncharacterized protein</fullName>
    </submittedName>
</protein>
<accession>A0A814MZ81</accession>
<sequence>MSDESNDEVEMVMDQKSRFSRYRMRVREKINLEINETMFVDDQNTTSMTEVSNVVQRHVELIAEAPIIKYDACTQTSDYFLNFEAEQIINEYNENNDINRFEGISNIFLFYNDYISKSKDNDNDSYELGDNDHDANQISIDMDDDMEDIPDVECNVFDNNFKTERPPNAIELSVMLLLLWKKHSISKAAVNDICRILNFFNIPNMPKDFRGVISRVKKNNSKLLHGNHSFICPSCLRKGSSSSKCDANGCVSALSYARKPTSVFTFSLLPQIISILEREDRVSSSYVFGQCHDVINSRRYQEIITKQKQIDPQRNIVTFTLNTDGVLIKRISRSLWMTCASINELPRSKRFQINNILICSISTGDEKPKTKEYAKILEDIVHELKFLENIGFDVILPSHKKDHKNKYTHFYAFTISAVCDKPAQALAMNIKDPTGYFSLSETSTTGTRCFITKKNTSVMVRNNATYDAFIQILDSNYVEKDPMKDKACGHLGHCALRNLTYFEIGESFCFDSLHGLYTGAFVRSLVKSIYGPSMVISELINNFELSNYATTILKNHYFHPKVALLINQILSSKRRAVPKSIEQNIVIHLARTTPIAFSHVAIYIDKIYGKGQYTYHSLCFCEDVPLKVHRPSNSQVDDSALIYVDDSNNIRLGVIVGIIRLITTTNIIFIIDQAKIMDCDFFLLNGIKYINDLLVYTQFPTPPNTISIGYNSIIEKAAYRFDQHQNSICEFHLFPNLLEST</sequence>
<organism evidence="1 2">
    <name type="scientific">Rotaria magnacalcarata</name>
    <dbReference type="NCBI Taxonomy" id="392030"/>
    <lineage>
        <taxon>Eukaryota</taxon>
        <taxon>Metazoa</taxon>
        <taxon>Spiralia</taxon>
        <taxon>Gnathifera</taxon>
        <taxon>Rotifera</taxon>
        <taxon>Eurotatoria</taxon>
        <taxon>Bdelloidea</taxon>
        <taxon>Philodinida</taxon>
        <taxon>Philodinidae</taxon>
        <taxon>Rotaria</taxon>
    </lineage>
</organism>
<dbReference type="Proteomes" id="UP000663855">
    <property type="component" value="Unassembled WGS sequence"/>
</dbReference>
<comment type="caution">
    <text evidence="1">The sequence shown here is derived from an EMBL/GenBank/DDBJ whole genome shotgun (WGS) entry which is preliminary data.</text>
</comment>
<proteinExistence type="predicted"/>
<reference evidence="1" key="1">
    <citation type="submission" date="2021-02" db="EMBL/GenBank/DDBJ databases">
        <authorList>
            <person name="Nowell W R."/>
        </authorList>
    </citation>
    <scope>NUCLEOTIDE SEQUENCE</scope>
</reference>
<gene>
    <name evidence="1" type="ORF">CJN711_LOCUS6377</name>
</gene>
<dbReference type="EMBL" id="CAJNOV010001955">
    <property type="protein sequence ID" value="CAF1084766.1"/>
    <property type="molecule type" value="Genomic_DNA"/>
</dbReference>
<evidence type="ECO:0000313" key="1">
    <source>
        <dbReference type="EMBL" id="CAF1084766.1"/>
    </source>
</evidence>
<name>A0A814MZ81_9BILA</name>
<dbReference type="AlphaFoldDB" id="A0A814MZ81"/>